<sequence length="56" mass="5755">MTGSFLRASLFTSVVAFGVSALVVGLGALFILVGFALRSLIRREDEPEAATAAAIA</sequence>
<keyword evidence="1" id="KW-0472">Membrane</keyword>
<organism evidence="2">
    <name type="scientific">freshwater metagenome</name>
    <dbReference type="NCBI Taxonomy" id="449393"/>
    <lineage>
        <taxon>unclassified sequences</taxon>
        <taxon>metagenomes</taxon>
        <taxon>ecological metagenomes</taxon>
    </lineage>
</organism>
<dbReference type="EMBL" id="CAEZYW010000227">
    <property type="protein sequence ID" value="CAB4752171.1"/>
    <property type="molecule type" value="Genomic_DNA"/>
</dbReference>
<keyword evidence="1" id="KW-1133">Transmembrane helix</keyword>
<accession>A0A6J6TX16</accession>
<evidence type="ECO:0000313" key="2">
    <source>
        <dbReference type="EMBL" id="CAB4752171.1"/>
    </source>
</evidence>
<protein>
    <submittedName>
        <fullName evidence="2">Unannotated protein</fullName>
    </submittedName>
</protein>
<gene>
    <name evidence="2" type="ORF">UFOPK2786_01349</name>
</gene>
<reference evidence="2" key="1">
    <citation type="submission" date="2020-05" db="EMBL/GenBank/DDBJ databases">
        <authorList>
            <person name="Chiriac C."/>
            <person name="Salcher M."/>
            <person name="Ghai R."/>
            <person name="Kavagutti S V."/>
        </authorList>
    </citation>
    <scope>NUCLEOTIDE SEQUENCE</scope>
</reference>
<name>A0A6J6TX16_9ZZZZ</name>
<feature type="transmembrane region" description="Helical" evidence="1">
    <location>
        <begin position="14"/>
        <end position="37"/>
    </location>
</feature>
<keyword evidence="1" id="KW-0812">Transmembrane</keyword>
<dbReference type="AlphaFoldDB" id="A0A6J6TX16"/>
<proteinExistence type="predicted"/>
<evidence type="ECO:0000256" key="1">
    <source>
        <dbReference type="SAM" id="Phobius"/>
    </source>
</evidence>